<sequence>MSEDDVRKRALDAALEELQQWGVDRFSIEAVAQRGRLDPGFMRQQWGTESQLIIDALSSYSQLMVSPPDTGSLYEDLCELALALADYLNAPVGRRIARMLVIDSKSQAADVRTRIAFYSMRREVIEVIFRRAAERGELRADVKPVVALQLLTAPLHTFALYRNDQVDPAYCRMVADLVARAITVA</sequence>
<comment type="caution">
    <text evidence="4">The sequence shown here is derived from an EMBL/GenBank/DDBJ whole genome shotgun (WGS) entry which is preliminary data.</text>
</comment>
<evidence type="ECO:0000256" key="1">
    <source>
        <dbReference type="ARBA" id="ARBA00023015"/>
    </source>
</evidence>
<dbReference type="OrthoDB" id="9796019at2"/>
<feature type="domain" description="Tetracyclin repressor-like C-terminal" evidence="3">
    <location>
        <begin position="67"/>
        <end position="178"/>
    </location>
</feature>
<dbReference type="InterPro" id="IPR036271">
    <property type="entry name" value="Tet_transcr_reg_TetR-rel_C_sf"/>
</dbReference>
<reference evidence="5" key="2">
    <citation type="submission" date="2016-02" db="EMBL/GenBank/DDBJ databases">
        <title>Draft genome sequence of five rapidly growing Mycobacterium species.</title>
        <authorList>
            <person name="Katahira K."/>
            <person name="Gotou Y."/>
            <person name="Iida K."/>
            <person name="Ogura Y."/>
            <person name="Hayashi T."/>
        </authorList>
    </citation>
    <scope>NUCLEOTIDE SEQUENCE [LARGE SCALE GENOMIC DNA]</scope>
    <source>
        <strain evidence="5">JCM15298</strain>
    </source>
</reference>
<evidence type="ECO:0000313" key="5">
    <source>
        <dbReference type="Proteomes" id="UP000069443"/>
    </source>
</evidence>
<dbReference type="EMBL" id="BCSY01000063">
    <property type="protein sequence ID" value="GAS96905.1"/>
    <property type="molecule type" value="Genomic_DNA"/>
</dbReference>
<dbReference type="SUPFAM" id="SSF46689">
    <property type="entry name" value="Homeodomain-like"/>
    <property type="match status" value="1"/>
</dbReference>
<name>A0A117IAU4_MYCCR</name>
<dbReference type="InterPro" id="IPR009057">
    <property type="entry name" value="Homeodomain-like_sf"/>
</dbReference>
<dbReference type="STRING" id="228230.RMCC_3871"/>
<keyword evidence="1" id="KW-0805">Transcription regulation</keyword>
<gene>
    <name evidence="4" type="ORF">RMCC_3871</name>
</gene>
<evidence type="ECO:0000256" key="2">
    <source>
        <dbReference type="ARBA" id="ARBA00023163"/>
    </source>
</evidence>
<dbReference type="SUPFAM" id="SSF48498">
    <property type="entry name" value="Tetracyclin repressor-like, C-terminal domain"/>
    <property type="match status" value="1"/>
</dbReference>
<keyword evidence="2" id="KW-0804">Transcription</keyword>
<keyword evidence="5" id="KW-1185">Reference proteome</keyword>
<dbReference type="InterPro" id="IPR011075">
    <property type="entry name" value="TetR_C"/>
</dbReference>
<dbReference type="Gene3D" id="1.10.357.10">
    <property type="entry name" value="Tetracycline Repressor, domain 2"/>
    <property type="match status" value="1"/>
</dbReference>
<dbReference type="AlphaFoldDB" id="A0A117IAU4"/>
<evidence type="ECO:0000313" key="4">
    <source>
        <dbReference type="EMBL" id="GAS96905.1"/>
    </source>
</evidence>
<organism evidence="4 5">
    <name type="scientific">Mycolicibacterium canariasense</name>
    <name type="common">Mycobacterium canariasense</name>
    <dbReference type="NCBI Taxonomy" id="228230"/>
    <lineage>
        <taxon>Bacteria</taxon>
        <taxon>Bacillati</taxon>
        <taxon>Actinomycetota</taxon>
        <taxon>Actinomycetes</taxon>
        <taxon>Mycobacteriales</taxon>
        <taxon>Mycobacteriaceae</taxon>
        <taxon>Mycolicibacterium</taxon>
    </lineage>
</organism>
<dbReference type="RefSeq" id="WP_062657861.1">
    <property type="nucleotide sequence ID" value="NZ_BCSY01000063.1"/>
</dbReference>
<dbReference type="Pfam" id="PF16859">
    <property type="entry name" value="TetR_C_11"/>
    <property type="match status" value="1"/>
</dbReference>
<accession>A0A117IAU4</accession>
<evidence type="ECO:0000259" key="3">
    <source>
        <dbReference type="Pfam" id="PF16859"/>
    </source>
</evidence>
<dbReference type="Proteomes" id="UP000069443">
    <property type="component" value="Unassembled WGS sequence"/>
</dbReference>
<proteinExistence type="predicted"/>
<reference evidence="5" key="1">
    <citation type="journal article" date="2016" name="Genome Announc.">
        <title>Draft Genome Sequences of Five Rapidly Growing Mycobacterium Species, M. thermoresistibile, M. fortuitum subsp. acetamidolyticum, M. canariasense, M. brisbanense, and M. novocastrense.</title>
        <authorList>
            <person name="Katahira K."/>
            <person name="Ogura Y."/>
            <person name="Gotoh Y."/>
            <person name="Hayashi T."/>
        </authorList>
    </citation>
    <scope>NUCLEOTIDE SEQUENCE [LARGE SCALE GENOMIC DNA]</scope>
    <source>
        <strain evidence="5">JCM15298</strain>
    </source>
</reference>
<protein>
    <submittedName>
        <fullName evidence="4">Transcriptional regulator, TetR family</fullName>
    </submittedName>
</protein>